<dbReference type="EMBL" id="VSRR010029844">
    <property type="protein sequence ID" value="MPC69694.1"/>
    <property type="molecule type" value="Genomic_DNA"/>
</dbReference>
<gene>
    <name evidence="1" type="ORF">E2C01_063925</name>
</gene>
<dbReference type="Proteomes" id="UP000324222">
    <property type="component" value="Unassembled WGS sequence"/>
</dbReference>
<protein>
    <submittedName>
        <fullName evidence="1">Uncharacterized protein</fullName>
    </submittedName>
</protein>
<dbReference type="AlphaFoldDB" id="A0A5B7HME1"/>
<name>A0A5B7HME1_PORTR</name>
<organism evidence="1 2">
    <name type="scientific">Portunus trituberculatus</name>
    <name type="common">Swimming crab</name>
    <name type="synonym">Neptunus trituberculatus</name>
    <dbReference type="NCBI Taxonomy" id="210409"/>
    <lineage>
        <taxon>Eukaryota</taxon>
        <taxon>Metazoa</taxon>
        <taxon>Ecdysozoa</taxon>
        <taxon>Arthropoda</taxon>
        <taxon>Crustacea</taxon>
        <taxon>Multicrustacea</taxon>
        <taxon>Malacostraca</taxon>
        <taxon>Eumalacostraca</taxon>
        <taxon>Eucarida</taxon>
        <taxon>Decapoda</taxon>
        <taxon>Pleocyemata</taxon>
        <taxon>Brachyura</taxon>
        <taxon>Eubrachyura</taxon>
        <taxon>Portunoidea</taxon>
        <taxon>Portunidae</taxon>
        <taxon>Portuninae</taxon>
        <taxon>Portunus</taxon>
    </lineage>
</organism>
<keyword evidence="2" id="KW-1185">Reference proteome</keyword>
<comment type="caution">
    <text evidence="1">The sequence shown here is derived from an EMBL/GenBank/DDBJ whole genome shotgun (WGS) entry which is preliminary data.</text>
</comment>
<sequence>MNKKTRHGTEEVKSGLRWVPPQLPPGFHWGFRGCVDRLLVDGREVHLVHHAASPRLQFCQSLT</sequence>
<evidence type="ECO:0000313" key="2">
    <source>
        <dbReference type="Proteomes" id="UP000324222"/>
    </source>
</evidence>
<dbReference type="OrthoDB" id="88467at2759"/>
<proteinExistence type="predicted"/>
<evidence type="ECO:0000313" key="1">
    <source>
        <dbReference type="EMBL" id="MPC69694.1"/>
    </source>
</evidence>
<accession>A0A5B7HME1</accession>
<reference evidence="1 2" key="1">
    <citation type="submission" date="2019-05" db="EMBL/GenBank/DDBJ databases">
        <title>Another draft genome of Portunus trituberculatus and its Hox gene families provides insights of decapod evolution.</title>
        <authorList>
            <person name="Jeong J.-H."/>
            <person name="Song I."/>
            <person name="Kim S."/>
            <person name="Choi T."/>
            <person name="Kim D."/>
            <person name="Ryu S."/>
            <person name="Kim W."/>
        </authorList>
    </citation>
    <scope>NUCLEOTIDE SEQUENCE [LARGE SCALE GENOMIC DNA]</scope>
    <source>
        <tissue evidence="1">Muscle</tissue>
    </source>
</reference>